<reference evidence="1 2" key="1">
    <citation type="submission" date="2016-10" db="EMBL/GenBank/DDBJ databases">
        <authorList>
            <person name="de Groot N.N."/>
        </authorList>
    </citation>
    <scope>NUCLEOTIDE SEQUENCE [LARGE SCALE GENOMIC DNA]</scope>
    <source>
        <strain evidence="1 2">Nl18</strain>
    </source>
</reference>
<sequence>MNMVAGRPDDLIPYLAAADIVKRRYRETTFEEFAMWIFFGGYHYFDEDLDDLDEDSLDWFEANEGGFKSYFQNDEDMRRALELFERLTRGKQ</sequence>
<evidence type="ECO:0000313" key="2">
    <source>
        <dbReference type="Proteomes" id="UP000183898"/>
    </source>
</evidence>
<name>A0A1H8FDT5_9PROT</name>
<organism evidence="1 2">
    <name type="scientific">Nitrosospira multiformis</name>
    <dbReference type="NCBI Taxonomy" id="1231"/>
    <lineage>
        <taxon>Bacteria</taxon>
        <taxon>Pseudomonadati</taxon>
        <taxon>Pseudomonadota</taxon>
        <taxon>Betaproteobacteria</taxon>
        <taxon>Nitrosomonadales</taxon>
        <taxon>Nitrosomonadaceae</taxon>
        <taxon>Nitrosospira</taxon>
    </lineage>
</organism>
<accession>A0A1H8FDT5</accession>
<proteinExistence type="predicted"/>
<protein>
    <submittedName>
        <fullName evidence="1">Uncharacterized protein</fullName>
    </submittedName>
</protein>
<gene>
    <name evidence="1" type="ORF">SAMN05216404_103296</name>
</gene>
<dbReference type="Proteomes" id="UP000183898">
    <property type="component" value="Unassembled WGS sequence"/>
</dbReference>
<dbReference type="RefSeq" id="WP_139176741.1">
    <property type="nucleotide sequence ID" value="NZ_FOCT01000003.1"/>
</dbReference>
<dbReference type="AlphaFoldDB" id="A0A1H8FDT5"/>
<dbReference type="EMBL" id="FOCT01000003">
    <property type="protein sequence ID" value="SEN29664.1"/>
    <property type="molecule type" value="Genomic_DNA"/>
</dbReference>
<evidence type="ECO:0000313" key="1">
    <source>
        <dbReference type="EMBL" id="SEN29664.1"/>
    </source>
</evidence>